<evidence type="ECO:0000313" key="4">
    <source>
        <dbReference type="Proteomes" id="UP000504635"/>
    </source>
</evidence>
<dbReference type="FunFam" id="3.40.50.1820:FF:000073">
    <property type="entry name" value="esterase OVCA2 isoform X6"/>
    <property type="match status" value="1"/>
</dbReference>
<dbReference type="InParanoid" id="A0A6J2XZ67"/>
<dbReference type="PANTHER" id="PTHR48070:SF6">
    <property type="entry name" value="ESTERASE OVCA2"/>
    <property type="match status" value="1"/>
</dbReference>
<dbReference type="Pfam" id="PF03959">
    <property type="entry name" value="FSH1"/>
    <property type="match status" value="1"/>
</dbReference>
<dbReference type="GO" id="GO:0005634">
    <property type="term" value="C:nucleus"/>
    <property type="evidence" value="ECO:0007669"/>
    <property type="project" value="TreeGrafter"/>
</dbReference>
<comment type="similarity">
    <text evidence="1">Belongs to the LovG family.</text>
</comment>
<dbReference type="RefSeq" id="XP_030756803.1">
    <property type="nucleotide sequence ID" value="XM_030900943.1"/>
</dbReference>
<dbReference type="InterPro" id="IPR029058">
    <property type="entry name" value="AB_hydrolase_fold"/>
</dbReference>
<keyword evidence="4" id="KW-1185">Reference proteome</keyword>
<protein>
    <submittedName>
        <fullName evidence="5">Esterase AGAP003155</fullName>
    </submittedName>
</protein>
<dbReference type="GO" id="GO:0016787">
    <property type="term" value="F:hydrolase activity"/>
    <property type="evidence" value="ECO:0007669"/>
    <property type="project" value="UniProtKB-KW"/>
</dbReference>
<dbReference type="SUPFAM" id="SSF53474">
    <property type="entry name" value="alpha/beta-Hydrolases"/>
    <property type="match status" value="1"/>
</dbReference>
<evidence type="ECO:0000256" key="1">
    <source>
        <dbReference type="ARBA" id="ARBA00005863"/>
    </source>
</evidence>
<accession>A0A6J2XZ67</accession>
<keyword evidence="2" id="KW-0378">Hydrolase</keyword>
<dbReference type="OrthoDB" id="414698at2759"/>
<proteinExistence type="inferred from homology"/>
<dbReference type="GeneID" id="115882719"/>
<dbReference type="InterPro" id="IPR050593">
    <property type="entry name" value="LovG"/>
</dbReference>
<dbReference type="AlphaFoldDB" id="A0A6J2XZ67"/>
<dbReference type="GO" id="GO:0032526">
    <property type="term" value="P:response to retinoic acid"/>
    <property type="evidence" value="ECO:0007669"/>
    <property type="project" value="TreeGrafter"/>
</dbReference>
<dbReference type="Proteomes" id="UP000504635">
    <property type="component" value="Unplaced"/>
</dbReference>
<dbReference type="GO" id="GO:0005737">
    <property type="term" value="C:cytoplasm"/>
    <property type="evidence" value="ECO:0007669"/>
    <property type="project" value="TreeGrafter"/>
</dbReference>
<feature type="domain" description="Serine hydrolase" evidence="3">
    <location>
        <begin position="18"/>
        <end position="228"/>
    </location>
</feature>
<evidence type="ECO:0000259" key="3">
    <source>
        <dbReference type="Pfam" id="PF03959"/>
    </source>
</evidence>
<dbReference type="InterPro" id="IPR005645">
    <property type="entry name" value="FSH-like_dom"/>
</dbReference>
<dbReference type="PANTHER" id="PTHR48070">
    <property type="entry name" value="ESTERASE OVCA2"/>
    <property type="match status" value="1"/>
</dbReference>
<evidence type="ECO:0000313" key="5">
    <source>
        <dbReference type="RefSeq" id="XP_030756803.1"/>
    </source>
</evidence>
<reference evidence="5" key="1">
    <citation type="submission" date="2025-08" db="UniProtKB">
        <authorList>
            <consortium name="RefSeq"/>
        </authorList>
    </citation>
    <scope>IDENTIFICATION</scope>
    <source>
        <tissue evidence="5">Gonads</tissue>
    </source>
</reference>
<dbReference type="KEGG" id="soy:115882719"/>
<organism evidence="4 5">
    <name type="scientific">Sitophilus oryzae</name>
    <name type="common">Rice weevil</name>
    <name type="synonym">Curculio oryzae</name>
    <dbReference type="NCBI Taxonomy" id="7048"/>
    <lineage>
        <taxon>Eukaryota</taxon>
        <taxon>Metazoa</taxon>
        <taxon>Ecdysozoa</taxon>
        <taxon>Arthropoda</taxon>
        <taxon>Hexapoda</taxon>
        <taxon>Insecta</taxon>
        <taxon>Pterygota</taxon>
        <taxon>Neoptera</taxon>
        <taxon>Endopterygota</taxon>
        <taxon>Coleoptera</taxon>
        <taxon>Polyphaga</taxon>
        <taxon>Cucujiformia</taxon>
        <taxon>Curculionidae</taxon>
        <taxon>Dryophthorinae</taxon>
        <taxon>Sitophilus</taxon>
    </lineage>
</organism>
<gene>
    <name evidence="5" type="primary">LOC115882719</name>
</gene>
<sequence>MQNSQSDKMCCTPESIAQKLKILVLHGYRQNAEVFKMKTGSFRKLVHSRAQFNYVTAPHKVLLVDNLDALEDREVGQAQDEEQYGWFFNRDDMTYRGIRNGGPAIGFEDSVNFIEQVFERDGPFDGVVGFSQGACFLGLLCHLQQVGLTNHIKFNFAIMFSGFKSQSWPHLKYYQDEITLPSMHIYGTSDKIIPTEMSEALSLCFKDPVVVVHDGGHYVPGSSKQKTEYRDFLETQMLKKQQREENKNEATLS</sequence>
<dbReference type="FunCoup" id="A0A6J2XZ67">
    <property type="interactions" value="1146"/>
</dbReference>
<dbReference type="Gene3D" id="3.40.50.1820">
    <property type="entry name" value="alpha/beta hydrolase"/>
    <property type="match status" value="1"/>
</dbReference>
<evidence type="ECO:0000256" key="2">
    <source>
        <dbReference type="ARBA" id="ARBA00022801"/>
    </source>
</evidence>
<name>A0A6J2XZ67_SITOR</name>